<reference evidence="17 18" key="1">
    <citation type="journal article" date="2017" name="Nat. Ecol. Evol.">
        <title>Scallop genome provides insights into evolution of bilaterian karyotype and development.</title>
        <authorList>
            <person name="Wang S."/>
            <person name="Zhang J."/>
            <person name="Jiao W."/>
            <person name="Li J."/>
            <person name="Xun X."/>
            <person name="Sun Y."/>
            <person name="Guo X."/>
            <person name="Huan P."/>
            <person name="Dong B."/>
            <person name="Zhang L."/>
            <person name="Hu X."/>
            <person name="Sun X."/>
            <person name="Wang J."/>
            <person name="Zhao C."/>
            <person name="Wang Y."/>
            <person name="Wang D."/>
            <person name="Huang X."/>
            <person name="Wang R."/>
            <person name="Lv J."/>
            <person name="Li Y."/>
            <person name="Zhang Z."/>
            <person name="Liu B."/>
            <person name="Lu W."/>
            <person name="Hui Y."/>
            <person name="Liang J."/>
            <person name="Zhou Z."/>
            <person name="Hou R."/>
            <person name="Li X."/>
            <person name="Liu Y."/>
            <person name="Li H."/>
            <person name="Ning X."/>
            <person name="Lin Y."/>
            <person name="Zhao L."/>
            <person name="Xing Q."/>
            <person name="Dou J."/>
            <person name="Li Y."/>
            <person name="Mao J."/>
            <person name="Guo H."/>
            <person name="Dou H."/>
            <person name="Li T."/>
            <person name="Mu C."/>
            <person name="Jiang W."/>
            <person name="Fu Q."/>
            <person name="Fu X."/>
            <person name="Miao Y."/>
            <person name="Liu J."/>
            <person name="Yu Q."/>
            <person name="Li R."/>
            <person name="Liao H."/>
            <person name="Li X."/>
            <person name="Kong Y."/>
            <person name="Jiang Z."/>
            <person name="Chourrout D."/>
            <person name="Li R."/>
            <person name="Bao Z."/>
        </authorList>
    </citation>
    <scope>NUCLEOTIDE SEQUENCE [LARGE SCALE GENOMIC DNA]</scope>
    <source>
        <strain evidence="17 18">PY_sf001</strain>
    </source>
</reference>
<feature type="region of interest" description="Disordered" evidence="13">
    <location>
        <begin position="1"/>
        <end position="29"/>
    </location>
</feature>
<evidence type="ECO:0000256" key="10">
    <source>
        <dbReference type="ARBA" id="ARBA00023136"/>
    </source>
</evidence>
<keyword evidence="10 14" id="KW-0472">Membrane</keyword>
<evidence type="ECO:0000256" key="7">
    <source>
        <dbReference type="ARBA" id="ARBA00022837"/>
    </source>
</evidence>
<keyword evidence="8 14" id="KW-1133">Transmembrane helix</keyword>
<feature type="transmembrane region" description="Helical" evidence="14">
    <location>
        <begin position="1174"/>
        <end position="1193"/>
    </location>
</feature>
<feature type="transmembrane region" description="Helical" evidence="14">
    <location>
        <begin position="969"/>
        <end position="991"/>
    </location>
</feature>
<keyword evidence="5" id="KW-0107">Calcium channel</keyword>
<dbReference type="InterPro" id="IPR041491">
    <property type="entry name" value="TRPM_SLOG"/>
</dbReference>
<sequence>MSESSNKERHTASYVPVALEPAGSPDVGPKCRIGSVVRSASTTIYSPSNSNESSIVDGDPSETGYFFDEDADLNQRTVTSFGGLSIDTQDSARYNDAPFDCGNIQFSDVNSQKQEREPKRHYVCIPSDTVSWDVAHFLGSYWKMRSPKIVLSVISGVKHFKPWKNLRFKKQFQKGIIKAANTTEMWIVTSGLDGGVSKMIGDAIREEKARRISNRTQQSMIRPDAVQKFQKLTLIGILPKDGLKYGDKLDGSEGVGLKNEGHQPDSDKYELNPDHTHFMIVEEEDLDRMLFTNIRCTLEKAFEYQLGRPRRLRRVFSWGSDESNTSGFNDMHQPNDKTIPVIGLLVQGSPKNVEHILFYLSNKMPVVVLKGSGGFADLLAFAYQETQERTDPDFLETFLKPELIKMISKTYPSDFKDNDLARNEFRDKILNCVDLAQEDDQTFMTVVNMQGWDANLKDLDKYLLKALFKSEKQVASKWKEQLYKDLQLILDWNRPDLVQSQIFQRDDFAKIKLNKELLEKALLKTDREEFVDLFLDHGIQIHKFLNHKKFKLLFERAQEREFFTTICLEGALNFSSVVSINTKEFLSNDLNRLIYKLSRIKDFVQPYELSMNSAGLYVSNPAVAESKALNCLIVWAVLMNRHKLAKVLWQRCEEPIAMALICSNMYRELAKNCIELYLRTEMENNANDFGKIALGVLDISFRDSSAQAYNILCKPLPHFNNKTTLEIAHDANYMNFIAHPCCQKWLTKKLFGAIHVKEVPWGIFRLPYWFKILASVFLIFPMFIWINFSPGALRRVKGITVNDTILMEDEEEEEGETTDSNDEEDAGLPSSKSMLENELSNMRKAKSLKSVKVRIKSAMKSNKKRHLALWRRIQLLWSAPITKFWLTQALYFVYLGLFCLAVLWPTCGNLTLDLIVWLWTAVILTELVRRTYVKHQKYKTVSLFSQCAEITFILIFLIFYLFLRIIPHWLVYANINAAKTVLSVGLIYFFYRLLGTYMPISPTLGPMLVRMTRMVKHDFVAFIRMFLIFLISGGVTIQAVLYPNYPLGYDLIKKVLTRPLFAMFLTKIDDLDGTPACNAYNDANMSTHHCLAEPTQPGPELPDHIISCSVGSIGGYLIVIQYLLICKLVLVTLLFAMFALTITKVDKEAGQIWKFQRYALIVDFEERLCLPPPLTLISYITMVLVFFYSQLFGCHKGCLCCCCFKKQAKRKKTEKMVHKVQRIKQSQDYNYWQKCASEYITTQDNEQESQTIVNKQTEIINSIQEDMNFQKKNMRLLNNRIVELEKIMLSSRMYLENIYHKLDKTDVFGVSNTKGQIIHITARQSPYPGTRIARFPVFDKYVPWEQAYDVYDPKIYTKPKDQFCEDEMVFVDEDLIQLKKAQEERDRMTEEEKESLPPLAKFSPKWNSVVTYRQESHTRAIDRRSWISFNNQPLRYSLDPMETPINSMGRTGLRGRGLLWRWGPNHVIKAVCTRWRHKYSDNEDAQTGFLYVEGKRVLEFIAIKKLGDEVTMDSGSTYGLPGGALHGHISPYSMQCQAFMRDVLMEDQDPKNNLDQADMIQYFAQFSANVSTPVRTPVTQLPSPVSSATTQMSSIQPFLTRTNSRTSLRTHGDGDSSGFSASLLYKGYVDDPRNTDNAWVEAEVWNFHYDAGDTFDSTIPEDSSPTWKEVSPNVKIFGNEGAIVQEAAKIHDAYH</sequence>
<evidence type="ECO:0000256" key="6">
    <source>
        <dbReference type="ARBA" id="ARBA00022692"/>
    </source>
</evidence>
<evidence type="ECO:0000256" key="14">
    <source>
        <dbReference type="SAM" id="Phobius"/>
    </source>
</evidence>
<dbReference type="Proteomes" id="UP000242188">
    <property type="component" value="Unassembled WGS sequence"/>
</dbReference>
<protein>
    <submittedName>
        <fullName evidence="17">Transient receptor potential cation channel trpm</fullName>
    </submittedName>
</protein>
<evidence type="ECO:0000256" key="12">
    <source>
        <dbReference type="SAM" id="Coils"/>
    </source>
</evidence>
<evidence type="ECO:0000256" key="8">
    <source>
        <dbReference type="ARBA" id="ARBA00022989"/>
    </source>
</evidence>
<feature type="transmembrane region" description="Helical" evidence="14">
    <location>
        <begin position="910"/>
        <end position="928"/>
    </location>
</feature>
<dbReference type="Gene3D" id="3.90.79.10">
    <property type="entry name" value="Nucleoside Triphosphate Pyrophosphohydrolase"/>
    <property type="match status" value="1"/>
</dbReference>
<evidence type="ECO:0000256" key="5">
    <source>
        <dbReference type="ARBA" id="ARBA00022673"/>
    </source>
</evidence>
<keyword evidence="7" id="KW-0106">Calcium</keyword>
<feature type="transmembrane region" description="Helical" evidence="14">
    <location>
        <begin position="884"/>
        <end position="904"/>
    </location>
</feature>
<comment type="subcellular location">
    <subcellularLocation>
        <location evidence="1">Cell membrane</location>
        <topology evidence="1">Multi-pass membrane protein</topology>
    </subcellularLocation>
</comment>
<evidence type="ECO:0000256" key="2">
    <source>
        <dbReference type="ARBA" id="ARBA00022448"/>
    </source>
</evidence>
<dbReference type="InterPro" id="IPR050927">
    <property type="entry name" value="TRPM"/>
</dbReference>
<dbReference type="Pfam" id="PF25969">
    <property type="entry name" value="NUDT9_N"/>
    <property type="match status" value="1"/>
</dbReference>
<keyword evidence="9" id="KW-0406">Ion transport</keyword>
<keyword evidence="12" id="KW-0175">Coiled coil</keyword>
<keyword evidence="17" id="KW-0675">Receptor</keyword>
<evidence type="ECO:0000256" key="3">
    <source>
        <dbReference type="ARBA" id="ARBA00022475"/>
    </source>
</evidence>
<evidence type="ECO:0000256" key="1">
    <source>
        <dbReference type="ARBA" id="ARBA00004651"/>
    </source>
</evidence>
<dbReference type="SUPFAM" id="SSF55811">
    <property type="entry name" value="Nudix"/>
    <property type="match status" value="1"/>
</dbReference>
<evidence type="ECO:0000313" key="17">
    <source>
        <dbReference type="EMBL" id="OWF47104.1"/>
    </source>
</evidence>
<evidence type="ECO:0000313" key="18">
    <source>
        <dbReference type="Proteomes" id="UP000242188"/>
    </source>
</evidence>
<dbReference type="OrthoDB" id="301415at2759"/>
<dbReference type="InterPro" id="IPR015797">
    <property type="entry name" value="NUDIX_hydrolase-like_dom_sf"/>
</dbReference>
<evidence type="ECO:0000256" key="4">
    <source>
        <dbReference type="ARBA" id="ARBA00022568"/>
    </source>
</evidence>
<feature type="compositionally biased region" description="Acidic residues" evidence="13">
    <location>
        <begin position="809"/>
        <end position="826"/>
    </location>
</feature>
<dbReference type="InterPro" id="IPR057366">
    <property type="entry name" value="TRPM-like"/>
</dbReference>
<feature type="transmembrane region" description="Helical" evidence="14">
    <location>
        <begin position="768"/>
        <end position="788"/>
    </location>
</feature>
<feature type="transmembrane region" description="Helical" evidence="14">
    <location>
        <begin position="940"/>
        <end position="963"/>
    </location>
</feature>
<organism evidence="17 18">
    <name type="scientific">Mizuhopecten yessoensis</name>
    <name type="common">Japanese scallop</name>
    <name type="synonym">Patinopecten yessoensis</name>
    <dbReference type="NCBI Taxonomy" id="6573"/>
    <lineage>
        <taxon>Eukaryota</taxon>
        <taxon>Metazoa</taxon>
        <taxon>Spiralia</taxon>
        <taxon>Lophotrochozoa</taxon>
        <taxon>Mollusca</taxon>
        <taxon>Bivalvia</taxon>
        <taxon>Autobranchia</taxon>
        <taxon>Pteriomorphia</taxon>
        <taxon>Pectinida</taxon>
        <taxon>Pectinoidea</taxon>
        <taxon>Pectinidae</taxon>
        <taxon>Mizuhopecten</taxon>
    </lineage>
</organism>
<keyword evidence="2" id="KW-0813">Transport</keyword>
<comment type="caution">
    <text evidence="17">The sequence shown here is derived from an EMBL/GenBank/DDBJ whole genome shotgun (WGS) entry which is preliminary data.</text>
</comment>
<proteinExistence type="predicted"/>
<keyword evidence="6 14" id="KW-0812">Transmembrane</keyword>
<keyword evidence="18" id="KW-1185">Reference proteome</keyword>
<gene>
    <name evidence="17" type="ORF">KP79_PYT12591</name>
</gene>
<feature type="domain" description="TRPM SLOG" evidence="15">
    <location>
        <begin position="121"/>
        <end position="417"/>
    </location>
</feature>
<feature type="transmembrane region" description="Helical" evidence="14">
    <location>
        <begin position="1019"/>
        <end position="1041"/>
    </location>
</feature>
<dbReference type="GO" id="GO:0005262">
    <property type="term" value="F:calcium channel activity"/>
    <property type="evidence" value="ECO:0007669"/>
    <property type="project" value="UniProtKB-KW"/>
</dbReference>
<dbReference type="Pfam" id="PF18139">
    <property type="entry name" value="LSDAT_euk"/>
    <property type="match status" value="1"/>
</dbReference>
<dbReference type="PANTHER" id="PTHR13800">
    <property type="entry name" value="TRANSIENT RECEPTOR POTENTIAL CATION CHANNEL, SUBFAMILY M, MEMBER 6"/>
    <property type="match status" value="1"/>
</dbReference>
<feature type="domain" description="TRPM-like" evidence="16">
    <location>
        <begin position="502"/>
        <end position="739"/>
    </location>
</feature>
<feature type="transmembrane region" description="Helical" evidence="14">
    <location>
        <begin position="1119"/>
        <end position="1142"/>
    </location>
</feature>
<feature type="compositionally biased region" description="Basic and acidic residues" evidence="13">
    <location>
        <begin position="1"/>
        <end position="11"/>
    </location>
</feature>
<dbReference type="GO" id="GO:0005886">
    <property type="term" value="C:plasma membrane"/>
    <property type="evidence" value="ECO:0007669"/>
    <property type="project" value="UniProtKB-SubCell"/>
</dbReference>
<dbReference type="Pfam" id="PF25508">
    <property type="entry name" value="TRPM2"/>
    <property type="match status" value="1"/>
</dbReference>
<dbReference type="EMBL" id="NEDP02004037">
    <property type="protein sequence ID" value="OWF47104.1"/>
    <property type="molecule type" value="Genomic_DNA"/>
</dbReference>
<evidence type="ECO:0000256" key="13">
    <source>
        <dbReference type="SAM" id="MobiDB-lite"/>
    </source>
</evidence>
<keyword evidence="11" id="KW-0407">Ion channel</keyword>
<keyword evidence="3" id="KW-1003">Cell membrane</keyword>
<dbReference type="PANTHER" id="PTHR13800:SF1">
    <property type="entry name" value="TRANSIENT RECEPTOR POTENTIAL CATION CHANNEL TRPM"/>
    <property type="match status" value="1"/>
</dbReference>
<keyword evidence="4" id="KW-0109">Calcium transport</keyword>
<feature type="coiled-coil region" evidence="12">
    <location>
        <begin position="1260"/>
        <end position="1287"/>
    </location>
</feature>
<evidence type="ECO:0000256" key="11">
    <source>
        <dbReference type="ARBA" id="ARBA00023303"/>
    </source>
</evidence>
<feature type="region of interest" description="Disordered" evidence="13">
    <location>
        <begin position="809"/>
        <end position="831"/>
    </location>
</feature>
<evidence type="ECO:0000259" key="16">
    <source>
        <dbReference type="Pfam" id="PF25508"/>
    </source>
</evidence>
<evidence type="ECO:0000256" key="9">
    <source>
        <dbReference type="ARBA" id="ARBA00023065"/>
    </source>
</evidence>
<evidence type="ECO:0000259" key="15">
    <source>
        <dbReference type="Pfam" id="PF18139"/>
    </source>
</evidence>
<accession>A0A210QEF1</accession>
<name>A0A210QEF1_MIZYE</name>